<organism evidence="4">
    <name type="scientific">Gongylonema pulchrum</name>
    <dbReference type="NCBI Taxonomy" id="637853"/>
    <lineage>
        <taxon>Eukaryota</taxon>
        <taxon>Metazoa</taxon>
        <taxon>Ecdysozoa</taxon>
        <taxon>Nematoda</taxon>
        <taxon>Chromadorea</taxon>
        <taxon>Rhabditida</taxon>
        <taxon>Spirurina</taxon>
        <taxon>Spiruromorpha</taxon>
        <taxon>Spiruroidea</taxon>
        <taxon>Gongylonematidae</taxon>
        <taxon>Gongylonema</taxon>
    </lineage>
</organism>
<evidence type="ECO:0000259" key="1">
    <source>
        <dbReference type="Pfam" id="PF08156"/>
    </source>
</evidence>
<keyword evidence="3" id="KW-1185">Reference proteome</keyword>
<dbReference type="AlphaFoldDB" id="A0A183D0B0"/>
<dbReference type="PANTHER" id="PTHR10894">
    <property type="entry name" value="NUCLEOLAR PROTEIN 5 NUCLEOLAR PROTEIN NOP5 NOP58"/>
    <property type="match status" value="1"/>
</dbReference>
<proteinExistence type="predicted"/>
<gene>
    <name evidence="2" type="ORF">GPUH_LOCUS2151</name>
</gene>
<dbReference type="EMBL" id="UYRT01003053">
    <property type="protein sequence ID" value="VDK32508.1"/>
    <property type="molecule type" value="Genomic_DNA"/>
</dbReference>
<evidence type="ECO:0000313" key="4">
    <source>
        <dbReference type="WBParaSite" id="GPUH_0000215601-mRNA-1"/>
    </source>
</evidence>
<dbReference type="PANTHER" id="PTHR10894:SF1">
    <property type="entry name" value="NUCLEOLAR PROTEIN 58"/>
    <property type="match status" value="1"/>
</dbReference>
<reference evidence="2 3" key="2">
    <citation type="submission" date="2018-11" db="EMBL/GenBank/DDBJ databases">
        <authorList>
            <consortium name="Pathogen Informatics"/>
        </authorList>
    </citation>
    <scope>NUCLEOTIDE SEQUENCE [LARGE SCALE GENOMIC DNA]</scope>
</reference>
<evidence type="ECO:0000313" key="2">
    <source>
        <dbReference type="EMBL" id="VDK32508.1"/>
    </source>
</evidence>
<reference evidence="4" key="1">
    <citation type="submission" date="2016-06" db="UniProtKB">
        <authorList>
            <consortium name="WormBaseParasite"/>
        </authorList>
    </citation>
    <scope>IDENTIFICATION</scope>
</reference>
<dbReference type="WBParaSite" id="GPUH_0000215601-mRNA-1">
    <property type="protein sequence ID" value="GPUH_0000215601-mRNA-1"/>
    <property type="gene ID" value="GPUH_0000215601"/>
</dbReference>
<feature type="domain" description="Nucleolar protein 58/56 N-terminal" evidence="1">
    <location>
        <begin position="2"/>
        <end position="66"/>
    </location>
</feature>
<accession>A0A183D0B0</accession>
<protein>
    <submittedName>
        <fullName evidence="4">NOP5NT domain-containing protein</fullName>
    </submittedName>
</protein>
<name>A0A183D0B0_9BILA</name>
<evidence type="ECO:0000313" key="3">
    <source>
        <dbReference type="Proteomes" id="UP000271098"/>
    </source>
</evidence>
<dbReference type="Proteomes" id="UP000271098">
    <property type="component" value="Unassembled WGS sequence"/>
</dbReference>
<dbReference type="GO" id="GO:0031428">
    <property type="term" value="C:box C/D methylation guide snoRNP complex"/>
    <property type="evidence" value="ECO:0007669"/>
    <property type="project" value="InterPro"/>
</dbReference>
<dbReference type="InterPro" id="IPR012974">
    <property type="entry name" value="NOP58/56_N"/>
</dbReference>
<dbReference type="GO" id="GO:0032040">
    <property type="term" value="C:small-subunit processome"/>
    <property type="evidence" value="ECO:0007669"/>
    <property type="project" value="InterPro"/>
</dbReference>
<sequence>MLVLFETSAGYAIFKVLDAKKLQKVENIWDEFSTPEKAQRLLQLVSFRKFKDTAEATENAKSIADGKIAKALKKILKKELKEREELAVGDVRLGNMIKEKFNAVCVHNKMTDMIMRGIRTHVDSLLGEYNQDLRDMNLAVAHSLSRYRV</sequence>
<dbReference type="InterPro" id="IPR045056">
    <property type="entry name" value="Nop56/Nop58"/>
</dbReference>
<dbReference type="Pfam" id="PF08156">
    <property type="entry name" value="NOP5NT"/>
    <property type="match status" value="1"/>
</dbReference>
<dbReference type="OrthoDB" id="6780543at2759"/>
<dbReference type="GO" id="GO:0030515">
    <property type="term" value="F:snoRNA binding"/>
    <property type="evidence" value="ECO:0007669"/>
    <property type="project" value="InterPro"/>
</dbReference>